<dbReference type="OrthoDB" id="429813at2759"/>
<dbReference type="Pfam" id="PF05141">
    <property type="entry name" value="DIT1_PvcA"/>
    <property type="match status" value="1"/>
</dbReference>
<protein>
    <recommendedName>
        <fullName evidence="3">TauD/TfdA-like domain-containing protein</fullName>
    </recommendedName>
</protein>
<evidence type="ECO:0008006" key="3">
    <source>
        <dbReference type="Google" id="ProtNLM"/>
    </source>
</evidence>
<dbReference type="AlphaFoldDB" id="A0A2C5ZFF0"/>
<dbReference type="PANTHER" id="PTHR37285:SF5">
    <property type="entry name" value="SPORE WALL MATURATION PROTEIN DIT1"/>
    <property type="match status" value="1"/>
</dbReference>
<proteinExistence type="predicted"/>
<dbReference type="InterPro" id="IPR007817">
    <property type="entry name" value="Isocyanide_synthase_DIT1"/>
</dbReference>
<reference evidence="1 2" key="1">
    <citation type="submission" date="2017-06" db="EMBL/GenBank/DDBJ databases">
        <title>Ant-infecting Ophiocordyceps genomes reveal a high diversity of potential behavioral manipulation genes and a possible major role for enterotoxins.</title>
        <authorList>
            <person name="De Bekker C."/>
            <person name="Evans H.C."/>
            <person name="Brachmann A."/>
            <person name="Hughes D.P."/>
        </authorList>
    </citation>
    <scope>NUCLEOTIDE SEQUENCE [LARGE SCALE GENOMIC DNA]</scope>
    <source>
        <strain evidence="1 2">Map16</strain>
    </source>
</reference>
<comment type="caution">
    <text evidence="1">The sequence shown here is derived from an EMBL/GenBank/DDBJ whole genome shotgun (WGS) entry which is preliminary data.</text>
</comment>
<dbReference type="EMBL" id="NJES01000090">
    <property type="protein sequence ID" value="PHH78154.1"/>
    <property type="molecule type" value="Genomic_DNA"/>
</dbReference>
<dbReference type="Proteomes" id="UP000226431">
    <property type="component" value="Unassembled WGS sequence"/>
</dbReference>
<evidence type="ECO:0000313" key="1">
    <source>
        <dbReference type="EMBL" id="PHH78154.1"/>
    </source>
</evidence>
<sequence length="222" mass="25856">MPAVHLNGMAAAIRDVYDPGARVSIVSDGLIYNDILGVDDEQVWEYREALRQLARENNLDNLEFLRQHHLFNAESTSKEEYLRNALGPPERSNADPMAFGPRSSFVERDRPSYFREKFDLFNWPGLNLRFKYLCPTGILISARDHDQSYSFQDVPILKIRRLAKDLQDKFAFNKISIGNRPQWYIRLLTDMLYDRRVTLWFAWSVGDVIVSDNLTTLQSYCV</sequence>
<evidence type="ECO:0000313" key="2">
    <source>
        <dbReference type="Proteomes" id="UP000226431"/>
    </source>
</evidence>
<dbReference type="STRING" id="2004952.A0A2C5ZFF0"/>
<keyword evidence="2" id="KW-1185">Reference proteome</keyword>
<dbReference type="PANTHER" id="PTHR37285">
    <property type="entry name" value="SPORE WALL MATURATION PROTEIN DIT1"/>
    <property type="match status" value="1"/>
</dbReference>
<accession>A0A2C5ZFF0</accession>
<organism evidence="1 2">
    <name type="scientific">Ophiocordyceps camponoti-rufipedis</name>
    <dbReference type="NCBI Taxonomy" id="2004952"/>
    <lineage>
        <taxon>Eukaryota</taxon>
        <taxon>Fungi</taxon>
        <taxon>Dikarya</taxon>
        <taxon>Ascomycota</taxon>
        <taxon>Pezizomycotina</taxon>
        <taxon>Sordariomycetes</taxon>
        <taxon>Hypocreomycetidae</taxon>
        <taxon>Hypocreales</taxon>
        <taxon>Ophiocordycipitaceae</taxon>
        <taxon>Ophiocordyceps</taxon>
    </lineage>
</organism>
<name>A0A2C5ZFF0_9HYPO</name>
<gene>
    <name evidence="1" type="ORF">CDD80_7328</name>
</gene>